<dbReference type="GO" id="GO:0008233">
    <property type="term" value="F:peptidase activity"/>
    <property type="evidence" value="ECO:0007669"/>
    <property type="project" value="UniProtKB-KW"/>
</dbReference>
<dbReference type="Pfam" id="PF17820">
    <property type="entry name" value="PDZ_6"/>
    <property type="match status" value="1"/>
</dbReference>
<dbReference type="InterPro" id="IPR001478">
    <property type="entry name" value="PDZ"/>
</dbReference>
<dbReference type="InterPro" id="IPR005151">
    <property type="entry name" value="Tail-specific_protease"/>
</dbReference>
<dbReference type="PROSITE" id="PS50106">
    <property type="entry name" value="PDZ"/>
    <property type="match status" value="1"/>
</dbReference>
<dbReference type="InterPro" id="IPR036034">
    <property type="entry name" value="PDZ_sf"/>
</dbReference>
<organism evidence="9 10">
    <name type="scientific">Archangium gephyra</name>
    <dbReference type="NCBI Taxonomy" id="48"/>
    <lineage>
        <taxon>Bacteria</taxon>
        <taxon>Pseudomonadati</taxon>
        <taxon>Myxococcota</taxon>
        <taxon>Myxococcia</taxon>
        <taxon>Myxococcales</taxon>
        <taxon>Cystobacterineae</taxon>
        <taxon>Archangiaceae</taxon>
        <taxon>Archangium</taxon>
    </lineage>
</organism>
<keyword evidence="3 5" id="KW-0378">Hydrolase</keyword>
<evidence type="ECO:0000256" key="7">
    <source>
        <dbReference type="SAM" id="SignalP"/>
    </source>
</evidence>
<dbReference type="SUPFAM" id="SSF50156">
    <property type="entry name" value="PDZ domain-like"/>
    <property type="match status" value="1"/>
</dbReference>
<feature type="compositionally biased region" description="Basic and acidic residues" evidence="6">
    <location>
        <begin position="452"/>
        <end position="476"/>
    </location>
</feature>
<evidence type="ECO:0000313" key="10">
    <source>
        <dbReference type="Proteomes" id="UP000256345"/>
    </source>
</evidence>
<reference evidence="9 10" key="1">
    <citation type="submission" date="2018-08" db="EMBL/GenBank/DDBJ databases">
        <title>Genomic Encyclopedia of Archaeal and Bacterial Type Strains, Phase II (KMG-II): from individual species to whole genera.</title>
        <authorList>
            <person name="Goeker M."/>
        </authorList>
    </citation>
    <scope>NUCLEOTIDE SEQUENCE [LARGE SCALE GENOMIC DNA]</scope>
    <source>
        <strain evidence="9 10">DSM 2261</strain>
    </source>
</reference>
<dbReference type="NCBIfam" id="TIGR00225">
    <property type="entry name" value="prc"/>
    <property type="match status" value="1"/>
</dbReference>
<dbReference type="Pfam" id="PF22694">
    <property type="entry name" value="CtpB_N-like"/>
    <property type="match status" value="1"/>
</dbReference>
<dbReference type="Pfam" id="PF03572">
    <property type="entry name" value="Peptidase_S41"/>
    <property type="match status" value="1"/>
</dbReference>
<feature type="domain" description="PDZ" evidence="8">
    <location>
        <begin position="96"/>
        <end position="176"/>
    </location>
</feature>
<dbReference type="PANTHER" id="PTHR32060">
    <property type="entry name" value="TAIL-SPECIFIC PROTEASE"/>
    <property type="match status" value="1"/>
</dbReference>
<dbReference type="CDD" id="cd06782">
    <property type="entry name" value="cpPDZ_CPP-like"/>
    <property type="match status" value="1"/>
</dbReference>
<dbReference type="InterPro" id="IPR029045">
    <property type="entry name" value="ClpP/crotonase-like_dom_sf"/>
</dbReference>
<dbReference type="InterPro" id="IPR055210">
    <property type="entry name" value="CtpA/B_N"/>
</dbReference>
<proteinExistence type="inferred from homology"/>
<feature type="signal peptide" evidence="7">
    <location>
        <begin position="1"/>
        <end position="30"/>
    </location>
</feature>
<accession>A0ABX9K2U9</accession>
<sequence>MLDSGFMRSLHSWRAALAAGLLLLAPVARADGREPSTPPNTATYEQLEVFARVLSYVENSYVEPVDEKKLMYGAIQGMLETLDPHTLFMPPEVFKEMKIDTSGEFGGLGIEVARKGDGIVVVAPIDDTPAARAGIRAGDDLIAIDGENIQGMGVPEVLQRMRGPAGKRVLLTIMREGFNAPRELAIIRDHIRIISVEGALYGGIAHLKVKNFQDRTALYLRKELDRLREQNGGKPLRGVVLDLRNNPGGLLDQAVAVSDLWLPGNLPIVSTRGRKGGRATEELSKDRDTEPEYPLVVLVNAGSASASEIVAGALQDHGRAMILGTQTFGKGSVQTVIELEDGSGLKLTIARYYTPKGRSIQEKGITPDYLVPEAPGGKGAKDQPREKDLDRHFKAEPVVSNESDAVPKPKSLPESVRDWDVAAKLTDYQLKMSLNYLNSVANSAPRPATKASPEKASLEKPSPEKASPEKASTETP</sequence>
<dbReference type="Proteomes" id="UP000256345">
    <property type="component" value="Unassembled WGS sequence"/>
</dbReference>
<feature type="chain" id="PRO_5045148517" evidence="7">
    <location>
        <begin position="31"/>
        <end position="476"/>
    </location>
</feature>
<evidence type="ECO:0000256" key="2">
    <source>
        <dbReference type="ARBA" id="ARBA00022670"/>
    </source>
</evidence>
<keyword evidence="4 5" id="KW-0720">Serine protease</keyword>
<evidence type="ECO:0000256" key="6">
    <source>
        <dbReference type="SAM" id="MobiDB-lite"/>
    </source>
</evidence>
<feature type="region of interest" description="Disordered" evidence="6">
    <location>
        <begin position="364"/>
        <end position="386"/>
    </location>
</feature>
<dbReference type="CDD" id="cd07560">
    <property type="entry name" value="Peptidase_S41_CPP"/>
    <property type="match status" value="1"/>
</dbReference>
<dbReference type="InterPro" id="IPR041489">
    <property type="entry name" value="PDZ_6"/>
</dbReference>
<evidence type="ECO:0000256" key="3">
    <source>
        <dbReference type="ARBA" id="ARBA00022801"/>
    </source>
</evidence>
<evidence type="ECO:0000256" key="1">
    <source>
        <dbReference type="ARBA" id="ARBA00009179"/>
    </source>
</evidence>
<dbReference type="SMART" id="SM00228">
    <property type="entry name" value="PDZ"/>
    <property type="match status" value="1"/>
</dbReference>
<keyword evidence="2 5" id="KW-0645">Protease</keyword>
<evidence type="ECO:0000313" key="9">
    <source>
        <dbReference type="EMBL" id="REG32086.1"/>
    </source>
</evidence>
<dbReference type="PANTHER" id="PTHR32060:SF30">
    <property type="entry name" value="CARBOXY-TERMINAL PROCESSING PROTEASE CTPA"/>
    <property type="match status" value="1"/>
</dbReference>
<keyword evidence="10" id="KW-1185">Reference proteome</keyword>
<feature type="region of interest" description="Disordered" evidence="6">
    <location>
        <begin position="443"/>
        <end position="476"/>
    </location>
</feature>
<dbReference type="SUPFAM" id="SSF52096">
    <property type="entry name" value="ClpP/crotonase"/>
    <property type="match status" value="1"/>
</dbReference>
<dbReference type="Gene3D" id="2.30.42.10">
    <property type="match status" value="1"/>
</dbReference>
<dbReference type="Gene3D" id="3.90.226.10">
    <property type="entry name" value="2-enoyl-CoA Hydratase, Chain A, domain 1"/>
    <property type="match status" value="1"/>
</dbReference>
<dbReference type="EMBL" id="QUMU01000005">
    <property type="protein sequence ID" value="REG32086.1"/>
    <property type="molecule type" value="Genomic_DNA"/>
</dbReference>
<comment type="caution">
    <text evidence="9">The sequence shown here is derived from an EMBL/GenBank/DDBJ whole genome shotgun (WGS) entry which is preliminary data.</text>
</comment>
<dbReference type="Gene3D" id="3.30.750.44">
    <property type="match status" value="1"/>
</dbReference>
<protein>
    <submittedName>
        <fullName evidence="9">Carboxyl-terminal processing protease</fullName>
    </submittedName>
</protein>
<dbReference type="GO" id="GO:0006508">
    <property type="term" value="P:proteolysis"/>
    <property type="evidence" value="ECO:0007669"/>
    <property type="project" value="UniProtKB-KW"/>
</dbReference>
<comment type="similarity">
    <text evidence="1 5">Belongs to the peptidase S41A family.</text>
</comment>
<evidence type="ECO:0000259" key="8">
    <source>
        <dbReference type="PROSITE" id="PS50106"/>
    </source>
</evidence>
<dbReference type="SMART" id="SM00245">
    <property type="entry name" value="TSPc"/>
    <property type="match status" value="1"/>
</dbReference>
<evidence type="ECO:0000256" key="4">
    <source>
        <dbReference type="ARBA" id="ARBA00022825"/>
    </source>
</evidence>
<evidence type="ECO:0000256" key="5">
    <source>
        <dbReference type="RuleBase" id="RU004404"/>
    </source>
</evidence>
<gene>
    <name evidence="9" type="ORF">ATI61_105413</name>
</gene>
<keyword evidence="7" id="KW-0732">Signal</keyword>
<name>A0ABX9K2U9_9BACT</name>
<dbReference type="InterPro" id="IPR004447">
    <property type="entry name" value="Peptidase_S41A"/>
</dbReference>